<name>A0ACC2V118_9TREE</name>
<evidence type="ECO:0000313" key="2">
    <source>
        <dbReference type="Proteomes" id="UP001241377"/>
    </source>
</evidence>
<protein>
    <submittedName>
        <fullName evidence="1">Uncharacterized protein</fullName>
    </submittedName>
</protein>
<organism evidence="1 2">
    <name type="scientific">Naganishia cerealis</name>
    <dbReference type="NCBI Taxonomy" id="610337"/>
    <lineage>
        <taxon>Eukaryota</taxon>
        <taxon>Fungi</taxon>
        <taxon>Dikarya</taxon>
        <taxon>Basidiomycota</taxon>
        <taxon>Agaricomycotina</taxon>
        <taxon>Tremellomycetes</taxon>
        <taxon>Filobasidiales</taxon>
        <taxon>Filobasidiaceae</taxon>
        <taxon>Naganishia</taxon>
    </lineage>
</organism>
<keyword evidence="2" id="KW-1185">Reference proteome</keyword>
<accession>A0ACC2V118</accession>
<evidence type="ECO:0000313" key="1">
    <source>
        <dbReference type="EMBL" id="KAJ9093023.1"/>
    </source>
</evidence>
<gene>
    <name evidence="1" type="ORF">QFC19_008518</name>
</gene>
<dbReference type="EMBL" id="JASBWR010000128">
    <property type="protein sequence ID" value="KAJ9093023.1"/>
    <property type="molecule type" value="Genomic_DNA"/>
</dbReference>
<comment type="caution">
    <text evidence="1">The sequence shown here is derived from an EMBL/GenBank/DDBJ whole genome shotgun (WGS) entry which is preliminary data.</text>
</comment>
<proteinExistence type="predicted"/>
<reference evidence="1" key="1">
    <citation type="submission" date="2023-04" db="EMBL/GenBank/DDBJ databases">
        <title>Draft Genome sequencing of Naganishia species isolated from polar environments using Oxford Nanopore Technology.</title>
        <authorList>
            <person name="Leo P."/>
            <person name="Venkateswaran K."/>
        </authorList>
    </citation>
    <scope>NUCLEOTIDE SEQUENCE</scope>
    <source>
        <strain evidence="1">MNA-CCFEE 5261</strain>
    </source>
</reference>
<dbReference type="Proteomes" id="UP001241377">
    <property type="component" value="Unassembled WGS sequence"/>
</dbReference>
<sequence>MVSGYAARTKNFTENDVALVTGASRGLGHNIVQELLRRGVKHVYALDINEPSTRLAGVEYVYCDVGNEDELKSKLTELVRDLAERKLQVTICVNNAGIRHSESLMNLSDDSIRRIFNINTFSHIWTIKTLVLNHLAESSVPDKHKRLFITSISSVLGELGPKNLSAYCGSKAALTQIYESLRQELSEYRLILLLLVIPGQLNTSMFQDVVPTKQLLAPIVRSDKLAFKIVERIQKNQSGVLCAPLYATVLPAIRVLPMWLQTVFRWFTDMDNKVIDQTEKIK</sequence>